<dbReference type="Gene3D" id="3.40.50.1820">
    <property type="entry name" value="alpha/beta hydrolase"/>
    <property type="match status" value="1"/>
</dbReference>
<dbReference type="Proteomes" id="UP000189796">
    <property type="component" value="Chromosome I"/>
</dbReference>
<protein>
    <submittedName>
        <fullName evidence="2">Predicted alpha/beta hydrolase</fullName>
    </submittedName>
</protein>
<keyword evidence="2" id="KW-0378">Hydrolase</keyword>
<dbReference type="EMBL" id="LT670817">
    <property type="protein sequence ID" value="SHG85073.1"/>
    <property type="molecule type" value="Genomic_DNA"/>
</dbReference>
<accession>A0A1M5N7S9</accession>
<dbReference type="GO" id="GO:0016787">
    <property type="term" value="F:hydrolase activity"/>
    <property type="evidence" value="ECO:0007669"/>
    <property type="project" value="UniProtKB-KW"/>
</dbReference>
<dbReference type="AlphaFoldDB" id="A0A1M5N7S9"/>
<evidence type="ECO:0000313" key="2">
    <source>
        <dbReference type="EMBL" id="SHG85073.1"/>
    </source>
</evidence>
<reference evidence="2 3" key="1">
    <citation type="submission" date="2016-11" db="EMBL/GenBank/DDBJ databases">
        <authorList>
            <person name="Jaros S."/>
            <person name="Januszkiewicz K."/>
            <person name="Wedrychowicz H."/>
        </authorList>
    </citation>
    <scope>NUCLEOTIDE SEQUENCE [LARGE SCALE GENOMIC DNA]</scope>
    <source>
        <strain evidence="2 3">GAS138</strain>
    </source>
</reference>
<evidence type="ECO:0000259" key="1">
    <source>
        <dbReference type="Pfam" id="PF12697"/>
    </source>
</evidence>
<organism evidence="2 3">
    <name type="scientific">Bradyrhizobium erythrophlei</name>
    <dbReference type="NCBI Taxonomy" id="1437360"/>
    <lineage>
        <taxon>Bacteria</taxon>
        <taxon>Pseudomonadati</taxon>
        <taxon>Pseudomonadota</taxon>
        <taxon>Alphaproteobacteria</taxon>
        <taxon>Hyphomicrobiales</taxon>
        <taxon>Nitrobacteraceae</taxon>
        <taxon>Bradyrhizobium</taxon>
    </lineage>
</organism>
<dbReference type="RefSeq" id="WP_245332603.1">
    <property type="nucleotide sequence ID" value="NZ_LT670817.1"/>
</dbReference>
<dbReference type="Pfam" id="PF12697">
    <property type="entry name" value="Abhydrolase_6"/>
    <property type="match status" value="1"/>
</dbReference>
<proteinExistence type="predicted"/>
<dbReference type="SUPFAM" id="SSF53474">
    <property type="entry name" value="alpha/beta-Hydrolases"/>
    <property type="match status" value="1"/>
</dbReference>
<sequence length="301" mass="33070">MAGAGLDDVFIDDITFPAADGYLLGATLFLPRGAKRHAVLINSATAVPRKIYRGLAGYLAHRGCAVLTYDYRGTGDSRQKSLVGYNQPRSLAGFNATMADWAALDVTAAVAWMRERYKHLPLNYVGHSFGGQALGLLANNTEVSRALLIAAQAGTWKLMASPERYRVYAMLNFVGVPLTRLLGYAPGWSGLGEDLPKGVFEQWVRWVMSPRYLFDDPKLRALENFPHYRGALRAICLADDPWATRPAVELLCSGFTANKPEILTIAPADVGAAKIGHLGFFRAEHRDTLWRGAAEWIEGEE</sequence>
<dbReference type="InterPro" id="IPR029058">
    <property type="entry name" value="AB_hydrolase_fold"/>
</dbReference>
<evidence type="ECO:0000313" key="3">
    <source>
        <dbReference type="Proteomes" id="UP000189796"/>
    </source>
</evidence>
<dbReference type="InterPro" id="IPR017208">
    <property type="entry name" value="UCP037442_abhydr"/>
</dbReference>
<name>A0A1M5N7S9_9BRAD</name>
<dbReference type="InterPro" id="IPR000073">
    <property type="entry name" value="AB_hydrolase_1"/>
</dbReference>
<feature type="domain" description="AB hydrolase-1" evidence="1">
    <location>
        <begin position="52"/>
        <end position="252"/>
    </location>
</feature>
<gene>
    <name evidence="2" type="ORF">SAMN05443248_2854</name>
</gene>
<dbReference type="PIRSF" id="PIRSF037442">
    <property type="entry name" value="UCP037442_abhydr"/>
    <property type="match status" value="1"/>
</dbReference>